<reference evidence="2" key="1">
    <citation type="journal article" date="2019" name="Int. J. Syst. Evol. Microbiol.">
        <title>The Global Catalogue of Microorganisms (GCM) 10K type strain sequencing project: providing services to taxonomists for standard genome sequencing and annotation.</title>
        <authorList>
            <consortium name="The Broad Institute Genomics Platform"/>
            <consortium name="The Broad Institute Genome Sequencing Center for Infectious Disease"/>
            <person name="Wu L."/>
            <person name="Ma J."/>
        </authorList>
    </citation>
    <scope>NUCLEOTIDE SEQUENCE [LARGE SCALE GENOMIC DNA]</scope>
    <source>
        <strain evidence="2">JCM 31486</strain>
    </source>
</reference>
<comment type="caution">
    <text evidence="1">The sequence shown here is derived from an EMBL/GenBank/DDBJ whole genome shotgun (WGS) entry which is preliminary data.</text>
</comment>
<dbReference type="EMBL" id="JBHTIS010000627">
    <property type="protein sequence ID" value="MFD1046364.1"/>
    <property type="molecule type" value="Genomic_DNA"/>
</dbReference>
<dbReference type="Proteomes" id="UP001597045">
    <property type="component" value="Unassembled WGS sequence"/>
</dbReference>
<protein>
    <recommendedName>
        <fullName evidence="3">FAD/NAD(P)-binding domain-containing protein</fullName>
    </recommendedName>
</protein>
<sequence>MLAPRTVILGSGFAGLETAFLLRTHLGRDDADVTVVSDRDDFLFKPNTIYLPFGAAEKPLHVPLPTRCTRSR</sequence>
<name>A0ABW3M9X5_9PSEU</name>
<organism evidence="1 2">
    <name type="scientific">Kibdelosporangium lantanae</name>
    <dbReference type="NCBI Taxonomy" id="1497396"/>
    <lineage>
        <taxon>Bacteria</taxon>
        <taxon>Bacillati</taxon>
        <taxon>Actinomycetota</taxon>
        <taxon>Actinomycetes</taxon>
        <taxon>Pseudonocardiales</taxon>
        <taxon>Pseudonocardiaceae</taxon>
        <taxon>Kibdelosporangium</taxon>
    </lineage>
</organism>
<proteinExistence type="predicted"/>
<evidence type="ECO:0000313" key="2">
    <source>
        <dbReference type="Proteomes" id="UP001597045"/>
    </source>
</evidence>
<dbReference type="Gene3D" id="3.50.50.100">
    <property type="match status" value="1"/>
</dbReference>
<dbReference type="InterPro" id="IPR036188">
    <property type="entry name" value="FAD/NAD-bd_sf"/>
</dbReference>
<evidence type="ECO:0008006" key="3">
    <source>
        <dbReference type="Google" id="ProtNLM"/>
    </source>
</evidence>
<keyword evidence="2" id="KW-1185">Reference proteome</keyword>
<evidence type="ECO:0000313" key="1">
    <source>
        <dbReference type="EMBL" id="MFD1046364.1"/>
    </source>
</evidence>
<dbReference type="SUPFAM" id="SSF51905">
    <property type="entry name" value="FAD/NAD(P)-binding domain"/>
    <property type="match status" value="1"/>
</dbReference>
<gene>
    <name evidence="1" type="ORF">ACFQ1S_12765</name>
</gene>
<accession>A0ABW3M9X5</accession>